<dbReference type="EMBL" id="CP003378">
    <property type="protein sequence ID" value="AFZ69892.1"/>
    <property type="molecule type" value="Genomic_DNA"/>
</dbReference>
<dbReference type="eggNOG" id="arCOG01086">
    <property type="taxonomic scope" value="Archaea"/>
</dbReference>
<sequence length="240" mass="27182">MKYLVCYMTLGYPNSDTFLEFIDKSQNLGCDILEIGIPTNNAKYDGPTIKSSYKKVNKINIENEFKNLSHIIRKPTLALTYLEDHENDLENFLKMMKKYNFAGVLMPDLIIDYIGEYKKYHEFVKRNELNDVIFVSPTVPDKILKEVSEYSDLFLYYGIRPTTGIPIPISPDILVKRVRPLVSNKLIVGFGLSNEDINSVIKAGADGIAIGTAFIKKIDSEGLDSSLNLVKELRGILDET</sequence>
<evidence type="ECO:0000256" key="3">
    <source>
        <dbReference type="ARBA" id="ARBA00011270"/>
    </source>
</evidence>
<dbReference type="PANTHER" id="PTHR43406">
    <property type="entry name" value="TRYPTOPHAN SYNTHASE, ALPHA CHAIN"/>
    <property type="match status" value="1"/>
</dbReference>
<dbReference type="RefSeq" id="WP_015231790.1">
    <property type="nucleotide sequence ID" value="NC_019791.1"/>
</dbReference>
<keyword evidence="6" id="KW-0822">Tryptophan biosynthesis</keyword>
<proteinExistence type="inferred from homology"/>
<comment type="function">
    <text evidence="1">The alpha subunit is responsible for the aldol cleavage of indoleglycerol phosphate to indole and glyceraldehyde 3-phosphate.</text>
</comment>
<keyword evidence="7" id="KW-0057">Aromatic amino acid biosynthesis</keyword>
<dbReference type="GeneID" id="14211364"/>
<dbReference type="Pfam" id="PF00290">
    <property type="entry name" value="Trp_syntA"/>
    <property type="match status" value="1"/>
</dbReference>
<dbReference type="NCBIfam" id="TIGR00262">
    <property type="entry name" value="trpA"/>
    <property type="match status" value="1"/>
</dbReference>
<dbReference type="Proteomes" id="UP000010469">
    <property type="component" value="Chromosome"/>
</dbReference>
<evidence type="ECO:0000256" key="1">
    <source>
        <dbReference type="ARBA" id="ARBA00003365"/>
    </source>
</evidence>
<comment type="catalytic activity">
    <reaction evidence="9">
        <text>(1S,2R)-1-C-(indol-3-yl)glycerol 3-phosphate + L-serine = D-glyceraldehyde 3-phosphate + L-tryptophan + H2O</text>
        <dbReference type="Rhea" id="RHEA:10532"/>
        <dbReference type="ChEBI" id="CHEBI:15377"/>
        <dbReference type="ChEBI" id="CHEBI:33384"/>
        <dbReference type="ChEBI" id="CHEBI:57912"/>
        <dbReference type="ChEBI" id="CHEBI:58866"/>
        <dbReference type="ChEBI" id="CHEBI:59776"/>
        <dbReference type="EC" id="4.2.1.20"/>
    </reaction>
</comment>
<dbReference type="InterPro" id="IPR013785">
    <property type="entry name" value="Aldolase_TIM"/>
</dbReference>
<dbReference type="InterPro" id="IPR002028">
    <property type="entry name" value="Trp_synthase_suA"/>
</dbReference>
<dbReference type="KEGG" id="clg:Calag_0104"/>
<evidence type="ECO:0000313" key="12">
    <source>
        <dbReference type="Proteomes" id="UP000010469"/>
    </source>
</evidence>
<dbReference type="FunCoup" id="L0A9S0">
    <property type="interactions" value="76"/>
</dbReference>
<dbReference type="InParanoid" id="L0A9S0"/>
<accession>L0A9S0</accession>
<dbReference type="PANTHER" id="PTHR43406:SF1">
    <property type="entry name" value="TRYPTOPHAN SYNTHASE ALPHA CHAIN, CHLOROPLASTIC"/>
    <property type="match status" value="1"/>
</dbReference>
<dbReference type="CDD" id="cd04724">
    <property type="entry name" value="Tryptophan_synthase_alpha"/>
    <property type="match status" value="1"/>
</dbReference>
<dbReference type="NCBIfam" id="NF009621">
    <property type="entry name" value="PRK13125.1"/>
    <property type="match status" value="1"/>
</dbReference>
<comment type="pathway">
    <text evidence="2">Amino-acid biosynthesis; L-tryptophan biosynthesis; L-tryptophan from chorismate: step 5/5.</text>
</comment>
<dbReference type="Gene3D" id="3.20.20.70">
    <property type="entry name" value="Aldolase class I"/>
    <property type="match status" value="1"/>
</dbReference>
<dbReference type="AlphaFoldDB" id="L0A9S0"/>
<evidence type="ECO:0000256" key="5">
    <source>
        <dbReference type="ARBA" id="ARBA00022605"/>
    </source>
</evidence>
<evidence type="ECO:0000313" key="11">
    <source>
        <dbReference type="EMBL" id="AFZ69892.1"/>
    </source>
</evidence>
<evidence type="ECO:0000256" key="9">
    <source>
        <dbReference type="ARBA" id="ARBA00049047"/>
    </source>
</evidence>
<dbReference type="GO" id="GO:0004834">
    <property type="term" value="F:tryptophan synthase activity"/>
    <property type="evidence" value="ECO:0007669"/>
    <property type="project" value="UniProtKB-EC"/>
</dbReference>
<keyword evidence="12" id="KW-1185">Reference proteome</keyword>
<evidence type="ECO:0000256" key="10">
    <source>
        <dbReference type="RuleBase" id="RU003662"/>
    </source>
</evidence>
<dbReference type="EC" id="4.2.1.20" evidence="4"/>
<dbReference type="OrthoDB" id="25658at2157"/>
<name>L0A9S0_CALLD</name>
<comment type="subunit">
    <text evidence="3">Tetramer of two alpha and two beta chains.</text>
</comment>
<dbReference type="InterPro" id="IPR011060">
    <property type="entry name" value="RibuloseP-bd_barrel"/>
</dbReference>
<evidence type="ECO:0000256" key="6">
    <source>
        <dbReference type="ARBA" id="ARBA00022822"/>
    </source>
</evidence>
<comment type="similarity">
    <text evidence="10">Belongs to the TrpA family.</text>
</comment>
<evidence type="ECO:0000256" key="8">
    <source>
        <dbReference type="ARBA" id="ARBA00023239"/>
    </source>
</evidence>
<gene>
    <name evidence="11" type="ordered locus">Calag_0104</name>
</gene>
<evidence type="ECO:0000256" key="2">
    <source>
        <dbReference type="ARBA" id="ARBA00004733"/>
    </source>
</evidence>
<dbReference type="GO" id="GO:0005829">
    <property type="term" value="C:cytosol"/>
    <property type="evidence" value="ECO:0007669"/>
    <property type="project" value="TreeGrafter"/>
</dbReference>
<organism evidence="11 12">
    <name type="scientific">Caldisphaera lagunensis (strain DSM 15908 / JCM 11604 / ANMR 0165 / IC-154)</name>
    <dbReference type="NCBI Taxonomy" id="1056495"/>
    <lineage>
        <taxon>Archaea</taxon>
        <taxon>Thermoproteota</taxon>
        <taxon>Thermoprotei</taxon>
        <taxon>Acidilobales</taxon>
        <taxon>Caldisphaeraceae</taxon>
        <taxon>Caldisphaera</taxon>
    </lineage>
</organism>
<reference evidence="12" key="1">
    <citation type="submission" date="2012-03" db="EMBL/GenBank/DDBJ databases">
        <title>Complete genome of Caldisphaera lagunensis DSM 15908.</title>
        <authorList>
            <person name="Lucas S."/>
            <person name="Copeland A."/>
            <person name="Lapidus A."/>
            <person name="Glavina del Rio T."/>
            <person name="Dalin E."/>
            <person name="Tice H."/>
            <person name="Bruce D."/>
            <person name="Goodwin L."/>
            <person name="Pitluck S."/>
            <person name="Peters L."/>
            <person name="Mikhailova N."/>
            <person name="Teshima H."/>
            <person name="Kyrpides N."/>
            <person name="Mavromatis K."/>
            <person name="Ivanova N."/>
            <person name="Brettin T."/>
            <person name="Detter J.C."/>
            <person name="Han C."/>
            <person name="Larimer F."/>
            <person name="Land M."/>
            <person name="Hauser L."/>
            <person name="Markowitz V."/>
            <person name="Cheng J.-F."/>
            <person name="Hugenholtz P."/>
            <person name="Woyke T."/>
            <person name="Wu D."/>
            <person name="Spring S."/>
            <person name="Schroeder M."/>
            <person name="Brambilla E."/>
            <person name="Klenk H.-P."/>
            <person name="Eisen J.A."/>
        </authorList>
    </citation>
    <scope>NUCLEOTIDE SEQUENCE [LARGE SCALE GENOMIC DNA]</scope>
    <source>
        <strain evidence="12">DSM 15908 / JCM 11604 / IC-154</strain>
    </source>
</reference>
<dbReference type="STRING" id="1056495.Calag_0104"/>
<keyword evidence="5" id="KW-0028">Amino-acid biosynthesis</keyword>
<dbReference type="HOGENOM" id="CLU_016734_0_2_2"/>
<dbReference type="SUPFAM" id="SSF51366">
    <property type="entry name" value="Ribulose-phoshate binding barrel"/>
    <property type="match status" value="1"/>
</dbReference>
<protein>
    <recommendedName>
        <fullName evidence="4">tryptophan synthase</fullName>
        <ecNumber evidence="4">4.2.1.20</ecNumber>
    </recommendedName>
</protein>
<evidence type="ECO:0000256" key="7">
    <source>
        <dbReference type="ARBA" id="ARBA00023141"/>
    </source>
</evidence>
<keyword evidence="8" id="KW-0456">Lyase</keyword>
<dbReference type="UniPathway" id="UPA00035">
    <property type="reaction ID" value="UER00044"/>
</dbReference>
<evidence type="ECO:0000256" key="4">
    <source>
        <dbReference type="ARBA" id="ARBA00012043"/>
    </source>
</evidence>